<reference evidence="3 4" key="1">
    <citation type="submission" date="2019-02" db="EMBL/GenBank/DDBJ databases">
        <title>Haloarcula mannanilyticum sp. nov., a mannan degrading haloarchaeon isolated from commercial salt.</title>
        <authorList>
            <person name="Enomoto S."/>
            <person name="Shimane Y."/>
            <person name="Kamekura M."/>
            <person name="Ito T."/>
            <person name="Moriya O."/>
            <person name="Ihara K."/>
            <person name="Takahashi-Ando N."/>
            <person name="Fukushima Y."/>
            <person name="Yoshida Y."/>
            <person name="Usama R."/>
            <person name="Takai K."/>
            <person name="Minegishi H."/>
        </authorList>
    </citation>
    <scope>NUCLEOTIDE SEQUENCE [LARGE SCALE GENOMIC DNA]</scope>
    <source>
        <strain evidence="3 4">MD130-1</strain>
    </source>
</reference>
<evidence type="ECO:0000313" key="3">
    <source>
        <dbReference type="EMBL" id="GCF15856.1"/>
    </source>
</evidence>
<dbReference type="RefSeq" id="WP_137685271.1">
    <property type="nucleotide sequence ID" value="NZ_BIXZ01000011.1"/>
</dbReference>
<dbReference type="EMBL" id="BIXZ01000011">
    <property type="protein sequence ID" value="GCF15856.1"/>
    <property type="molecule type" value="Genomic_DNA"/>
</dbReference>
<dbReference type="OrthoDB" id="275541at2157"/>
<organism evidence="3 4">
    <name type="scientific">Haloarcula mannanilytica</name>
    <dbReference type="NCBI Taxonomy" id="2509225"/>
    <lineage>
        <taxon>Archaea</taxon>
        <taxon>Methanobacteriati</taxon>
        <taxon>Methanobacteriota</taxon>
        <taxon>Stenosarchaea group</taxon>
        <taxon>Halobacteria</taxon>
        <taxon>Halobacteriales</taxon>
        <taxon>Haloarculaceae</taxon>
        <taxon>Haloarcula</taxon>
    </lineage>
</organism>
<proteinExistence type="predicted"/>
<gene>
    <name evidence="3" type="ORF">Harman_37910</name>
</gene>
<evidence type="ECO:0000313" key="4">
    <source>
        <dbReference type="Proteomes" id="UP000304382"/>
    </source>
</evidence>
<feature type="domain" description="Oligogalacturonate lyase" evidence="2">
    <location>
        <begin position="12"/>
        <end position="381"/>
    </location>
</feature>
<dbReference type="GO" id="GO:0045490">
    <property type="term" value="P:pectin catabolic process"/>
    <property type="evidence" value="ECO:0007669"/>
    <property type="project" value="InterPro"/>
</dbReference>
<dbReference type="SUPFAM" id="SSF82171">
    <property type="entry name" value="DPP6 N-terminal domain-like"/>
    <property type="match status" value="1"/>
</dbReference>
<dbReference type="InterPro" id="IPR015943">
    <property type="entry name" value="WD40/YVTN_repeat-like_dom_sf"/>
</dbReference>
<evidence type="ECO:0000256" key="1">
    <source>
        <dbReference type="SAM" id="MobiDB-lite"/>
    </source>
</evidence>
<dbReference type="AlphaFoldDB" id="A0A4C2ENE8"/>
<keyword evidence="4" id="KW-1185">Reference proteome</keyword>
<dbReference type="GO" id="GO:0047487">
    <property type="term" value="F:oligogalacturonide lyase activity"/>
    <property type="evidence" value="ECO:0007669"/>
    <property type="project" value="InterPro"/>
</dbReference>
<accession>A0A4C2ENE8</accession>
<dbReference type="Proteomes" id="UP000304382">
    <property type="component" value="Unassembled WGS sequence"/>
</dbReference>
<protein>
    <recommendedName>
        <fullName evidence="2">Oligogalacturonate lyase domain-containing protein</fullName>
    </recommendedName>
</protein>
<dbReference type="Pfam" id="PF14583">
    <property type="entry name" value="Pectate_lyase22"/>
    <property type="match status" value="1"/>
</dbReference>
<feature type="region of interest" description="Disordered" evidence="1">
    <location>
        <begin position="1"/>
        <end position="25"/>
    </location>
</feature>
<dbReference type="InterPro" id="IPR027946">
    <property type="entry name" value="Ogl_dom"/>
</dbReference>
<comment type="caution">
    <text evidence="3">The sequence shown here is derived from an EMBL/GenBank/DDBJ whole genome shotgun (WGS) entry which is preliminary data.</text>
</comment>
<dbReference type="Gene3D" id="2.130.10.10">
    <property type="entry name" value="YVTN repeat-like/Quinoprotein amine dehydrogenase"/>
    <property type="match status" value="1"/>
</dbReference>
<sequence>MGDKLQQGPNAGRTLPSECERYEDPETGATITRLTTEPTADSRHLYFTEPGWYDNGRRLLVRSDRDETQDLYSVALDSGTITQLTDLPEPISGITRMPTDPVALFWCDDFLAALDLDSLGLRTLYELPDGYNGSIAAGTADGARVVTALSEQLDIERESDAREQWIADRMEAGPHSKVLSIPLEGGEPTVHVEDTRWLNHVNASPTRPELVTYAEEGPWERVERIWALNLETDETWPVRPTDDHEAVGHEYWLADGETVGYHGWRGSRDDPDPFFGHIRYDSTQQNEWPAPDIYTHFHSNTRELVVGDGTYRGVPFVLLWRWAEDTDGYTTPRKLAVHGWSGDDDVHPHSRMRPDGRHVVFDSSRGGTGSDVYLAEIPESVDELPRFTGGRD</sequence>
<name>A0A4C2ENE8_9EURY</name>
<evidence type="ECO:0000259" key="2">
    <source>
        <dbReference type="Pfam" id="PF14583"/>
    </source>
</evidence>